<dbReference type="InterPro" id="IPR029069">
    <property type="entry name" value="HotDog_dom_sf"/>
</dbReference>
<dbReference type="SUPFAM" id="SSF54637">
    <property type="entry name" value="Thioesterase/thiol ester dehydrase-isomerase"/>
    <property type="match status" value="1"/>
</dbReference>
<protein>
    <submittedName>
        <fullName evidence="1">Acyl-CoA thioesterase</fullName>
    </submittedName>
</protein>
<evidence type="ECO:0000313" key="2">
    <source>
        <dbReference type="Proteomes" id="UP001165679"/>
    </source>
</evidence>
<accession>A0AA41YPA4</accession>
<proteinExistence type="predicted"/>
<organism evidence="1 2">
    <name type="scientific">Limobrevibacterium gyesilva</name>
    <dbReference type="NCBI Taxonomy" id="2991712"/>
    <lineage>
        <taxon>Bacteria</taxon>
        <taxon>Pseudomonadati</taxon>
        <taxon>Pseudomonadota</taxon>
        <taxon>Alphaproteobacteria</taxon>
        <taxon>Acetobacterales</taxon>
        <taxon>Acetobacteraceae</taxon>
        <taxon>Limobrevibacterium</taxon>
    </lineage>
</organism>
<keyword evidence="2" id="KW-1185">Reference proteome</keyword>
<dbReference type="Proteomes" id="UP001165679">
    <property type="component" value="Unassembled WGS sequence"/>
</dbReference>
<dbReference type="AlphaFoldDB" id="A0AA41YPA4"/>
<reference evidence="1" key="2">
    <citation type="submission" date="2022-10" db="EMBL/GenBank/DDBJ databases">
        <authorList>
            <person name="Trinh H.N."/>
        </authorList>
    </citation>
    <scope>NUCLEOTIDE SEQUENCE</scope>
    <source>
        <strain evidence="1">RN2-1</strain>
    </source>
</reference>
<dbReference type="Gene3D" id="3.10.129.10">
    <property type="entry name" value="Hotdog Thioesterase"/>
    <property type="match status" value="1"/>
</dbReference>
<evidence type="ECO:0000313" key="1">
    <source>
        <dbReference type="EMBL" id="MCW3476216.1"/>
    </source>
</evidence>
<comment type="caution">
    <text evidence="1">The sequence shown here is derived from an EMBL/GenBank/DDBJ whole genome shotgun (WGS) entry which is preliminary data.</text>
</comment>
<dbReference type="Pfam" id="PF13279">
    <property type="entry name" value="4HBT_2"/>
    <property type="match status" value="1"/>
</dbReference>
<reference evidence="1" key="1">
    <citation type="submission" date="2022-09" db="EMBL/GenBank/DDBJ databases">
        <title>Rhodovastum sp. nov. RN2-1 isolated from soil in Seongnam, South Korea.</title>
        <authorList>
            <person name="Le N.T."/>
        </authorList>
    </citation>
    <scope>NUCLEOTIDE SEQUENCE</scope>
    <source>
        <strain evidence="1">RN2-1</strain>
    </source>
</reference>
<gene>
    <name evidence="1" type="ORF">OL599_16675</name>
</gene>
<dbReference type="EMBL" id="JAPDNT010000016">
    <property type="protein sequence ID" value="MCW3476216.1"/>
    <property type="molecule type" value="Genomic_DNA"/>
</dbReference>
<name>A0AA41YPA4_9PROT</name>
<dbReference type="CDD" id="cd00586">
    <property type="entry name" value="4HBT"/>
    <property type="match status" value="1"/>
</dbReference>
<sequence>MLPHRRGVTIEWGDCDAAGIVFYPRYFAMFDWSTASLLAHALGMKKAQIIAHYGIAGIPMVDTRGKFHVPSTFGDEVVIESRVERFGRSSFDIYHRLLKPDDAGGEVLGAECWETRVWVGRHPDDPARMKAVPIPAEVIAKFGLG</sequence>